<evidence type="ECO:0000313" key="10">
    <source>
        <dbReference type="Proteomes" id="UP000316612"/>
    </source>
</evidence>
<evidence type="ECO:0000256" key="2">
    <source>
        <dbReference type="ARBA" id="ARBA00005336"/>
    </source>
</evidence>
<dbReference type="Gene3D" id="3.20.20.300">
    <property type="entry name" value="Glycoside hydrolase, family 3, N-terminal domain"/>
    <property type="match status" value="1"/>
</dbReference>
<keyword evidence="5" id="KW-0326">Glycosidase</keyword>
<evidence type="ECO:0000256" key="7">
    <source>
        <dbReference type="SAM" id="SignalP"/>
    </source>
</evidence>
<dbReference type="EMBL" id="BJNY01000009">
    <property type="protein sequence ID" value="GED06309.1"/>
    <property type="molecule type" value="Genomic_DNA"/>
</dbReference>
<dbReference type="GO" id="GO:0005975">
    <property type="term" value="P:carbohydrate metabolic process"/>
    <property type="evidence" value="ECO:0007669"/>
    <property type="project" value="InterPro"/>
</dbReference>
<dbReference type="PROSITE" id="PS51257">
    <property type="entry name" value="PROKAR_LIPOPROTEIN"/>
    <property type="match status" value="1"/>
</dbReference>
<feature type="region of interest" description="Disordered" evidence="6">
    <location>
        <begin position="28"/>
        <end position="81"/>
    </location>
</feature>
<feature type="domain" description="Glycoside hydrolase family 3 N-terminal" evidence="8">
    <location>
        <begin position="119"/>
        <end position="406"/>
    </location>
</feature>
<evidence type="ECO:0000313" key="9">
    <source>
        <dbReference type="EMBL" id="GED06309.1"/>
    </source>
</evidence>
<evidence type="ECO:0000256" key="6">
    <source>
        <dbReference type="SAM" id="MobiDB-lite"/>
    </source>
</evidence>
<evidence type="ECO:0000256" key="4">
    <source>
        <dbReference type="ARBA" id="ARBA00022801"/>
    </source>
</evidence>
<dbReference type="InterPro" id="IPR036962">
    <property type="entry name" value="Glyco_hydro_3_N_sf"/>
</dbReference>
<dbReference type="OrthoDB" id="9805821at2"/>
<keyword evidence="10" id="KW-1185">Reference proteome</keyword>
<dbReference type="InterPro" id="IPR001764">
    <property type="entry name" value="Glyco_hydro_3_N"/>
</dbReference>
<comment type="caution">
    <text evidence="9">The sequence shown here is derived from an EMBL/GenBank/DDBJ whole genome shotgun (WGS) entry which is preliminary data.</text>
</comment>
<dbReference type="InterPro" id="IPR017853">
    <property type="entry name" value="GH"/>
</dbReference>
<feature type="compositionally biased region" description="Low complexity" evidence="6">
    <location>
        <begin position="32"/>
        <end position="76"/>
    </location>
</feature>
<organism evidence="9 10">
    <name type="scientific">Glutamicibacter uratoxydans</name>
    <name type="common">Arthrobacter uratoxydans</name>
    <dbReference type="NCBI Taxonomy" id="43667"/>
    <lineage>
        <taxon>Bacteria</taxon>
        <taxon>Bacillati</taxon>
        <taxon>Actinomycetota</taxon>
        <taxon>Actinomycetes</taxon>
        <taxon>Micrococcales</taxon>
        <taxon>Micrococcaceae</taxon>
        <taxon>Glutamicibacter</taxon>
    </lineage>
</organism>
<protein>
    <recommendedName>
        <fullName evidence="3">beta-N-acetylhexosaminidase</fullName>
        <ecNumber evidence="3">3.2.1.52</ecNumber>
    </recommendedName>
</protein>
<sequence>MTTRIRQVACLGILSGLLLAGCSAAQPQTENTLASSSLGTSTSTAEGSTPEPTSEPSSGPSSSSEASTSPAVPSSTHGTEAPKTIAEQAQALARKMSPSQQAASLVMAGIPAAGATDGEISQLQKQGISNIFLRGRSQLSVSQTAEQVKKAAGALEQNLPQDLPVWVATDQEGGFVRVLQGPGFSELPTAQKQGQWSQATLKSRLAGVGAELVKAGINVNLAPVADVVPKSIGTANAPIGYFGRQYGDNAQDVASSVLTANQSFAEAGVQPVVKHFPGLGKVTANTDVSSSVTDSTTGADSPDLAPFKKSIAQDLSWVMISNARYTKIDAKNDAPFSSKVITGLLREKLGYERLVISDDLCEAQQVESVPVGQRAVKFVAAGGTMPLCVNTENSLVMAKALADKAEGDAAFAGKVQDAAALVLQEKLRQQK</sequence>
<feature type="signal peptide" evidence="7">
    <location>
        <begin position="1"/>
        <end position="20"/>
    </location>
</feature>
<dbReference type="PANTHER" id="PTHR30480">
    <property type="entry name" value="BETA-HEXOSAMINIDASE-RELATED"/>
    <property type="match status" value="1"/>
</dbReference>
<feature type="chain" id="PRO_5039347169" description="beta-N-acetylhexosaminidase" evidence="7">
    <location>
        <begin position="21"/>
        <end position="431"/>
    </location>
</feature>
<dbReference type="Pfam" id="PF00933">
    <property type="entry name" value="Glyco_hydro_3"/>
    <property type="match status" value="1"/>
</dbReference>
<evidence type="ECO:0000256" key="3">
    <source>
        <dbReference type="ARBA" id="ARBA00012663"/>
    </source>
</evidence>
<dbReference type="AlphaFoldDB" id="A0A4Y4DLU4"/>
<accession>A0A4Y4DLU4</accession>
<dbReference type="RefSeq" id="WP_141364231.1">
    <property type="nucleotide sequence ID" value="NZ_BAAAJL010000011.1"/>
</dbReference>
<proteinExistence type="inferred from homology"/>
<dbReference type="InterPro" id="IPR050226">
    <property type="entry name" value="NagZ_Beta-hexosaminidase"/>
</dbReference>
<name>A0A4Y4DLU4_GLUUR</name>
<keyword evidence="7" id="KW-0732">Signal</keyword>
<dbReference type="GO" id="GO:0009254">
    <property type="term" value="P:peptidoglycan turnover"/>
    <property type="evidence" value="ECO:0007669"/>
    <property type="project" value="TreeGrafter"/>
</dbReference>
<dbReference type="SUPFAM" id="SSF51445">
    <property type="entry name" value="(Trans)glycosidases"/>
    <property type="match status" value="1"/>
</dbReference>
<evidence type="ECO:0000256" key="1">
    <source>
        <dbReference type="ARBA" id="ARBA00001231"/>
    </source>
</evidence>
<dbReference type="PANTHER" id="PTHR30480:SF13">
    <property type="entry name" value="BETA-HEXOSAMINIDASE"/>
    <property type="match status" value="1"/>
</dbReference>
<evidence type="ECO:0000256" key="5">
    <source>
        <dbReference type="ARBA" id="ARBA00023295"/>
    </source>
</evidence>
<dbReference type="GO" id="GO:0004563">
    <property type="term" value="F:beta-N-acetylhexosaminidase activity"/>
    <property type="evidence" value="ECO:0007669"/>
    <property type="project" value="UniProtKB-EC"/>
</dbReference>
<dbReference type="EC" id="3.2.1.52" evidence="3"/>
<gene>
    <name evidence="9" type="primary">yejJ</name>
    <name evidence="9" type="ORF">AUR04nite_18410</name>
</gene>
<comment type="catalytic activity">
    <reaction evidence="1">
        <text>Hydrolysis of terminal non-reducing N-acetyl-D-hexosamine residues in N-acetyl-beta-D-hexosaminides.</text>
        <dbReference type="EC" id="3.2.1.52"/>
    </reaction>
</comment>
<evidence type="ECO:0000259" key="8">
    <source>
        <dbReference type="Pfam" id="PF00933"/>
    </source>
</evidence>
<comment type="similarity">
    <text evidence="2">Belongs to the glycosyl hydrolase 3 family.</text>
</comment>
<reference evidence="9 10" key="1">
    <citation type="submission" date="2019-06" db="EMBL/GenBank/DDBJ databases">
        <title>Whole genome shotgun sequence of Glutamicibacter uratoxydans NBRC 15515.</title>
        <authorList>
            <person name="Hosoyama A."/>
            <person name="Uohara A."/>
            <person name="Ohji S."/>
            <person name="Ichikawa N."/>
        </authorList>
    </citation>
    <scope>NUCLEOTIDE SEQUENCE [LARGE SCALE GENOMIC DNA]</scope>
    <source>
        <strain evidence="9 10">NBRC 15515</strain>
    </source>
</reference>
<dbReference type="Proteomes" id="UP000316612">
    <property type="component" value="Unassembled WGS sequence"/>
</dbReference>
<keyword evidence="4" id="KW-0378">Hydrolase</keyword>